<evidence type="ECO:0000313" key="2">
    <source>
        <dbReference type="EMBL" id="CAI5456710.1"/>
    </source>
</evidence>
<evidence type="ECO:0000256" key="1">
    <source>
        <dbReference type="SAM" id="SignalP"/>
    </source>
</evidence>
<reference evidence="2" key="1">
    <citation type="submission" date="2022-11" db="EMBL/GenBank/DDBJ databases">
        <authorList>
            <person name="Kikuchi T."/>
        </authorList>
    </citation>
    <scope>NUCLEOTIDE SEQUENCE</scope>
    <source>
        <strain evidence="2">PS1010</strain>
    </source>
</reference>
<dbReference type="Proteomes" id="UP001152747">
    <property type="component" value="Unassembled WGS sequence"/>
</dbReference>
<feature type="chain" id="PRO_5040217180" evidence="1">
    <location>
        <begin position="18"/>
        <end position="184"/>
    </location>
</feature>
<proteinExistence type="predicted"/>
<gene>
    <name evidence="2" type="ORF">CAMP_LOCUS19347</name>
</gene>
<keyword evidence="3" id="KW-1185">Reference proteome</keyword>
<accession>A0A9P1J4X5</accession>
<name>A0A9P1J4X5_9PELO</name>
<comment type="caution">
    <text evidence="2">The sequence shown here is derived from an EMBL/GenBank/DDBJ whole genome shotgun (WGS) entry which is preliminary data.</text>
</comment>
<protein>
    <submittedName>
        <fullName evidence="2">Uncharacterized protein</fullName>
    </submittedName>
</protein>
<dbReference type="AlphaFoldDB" id="A0A9P1J4X5"/>
<keyword evidence="1" id="KW-0732">Signal</keyword>
<evidence type="ECO:0000313" key="3">
    <source>
        <dbReference type="Proteomes" id="UP001152747"/>
    </source>
</evidence>
<organism evidence="2 3">
    <name type="scientific">Caenorhabditis angaria</name>
    <dbReference type="NCBI Taxonomy" id="860376"/>
    <lineage>
        <taxon>Eukaryota</taxon>
        <taxon>Metazoa</taxon>
        <taxon>Ecdysozoa</taxon>
        <taxon>Nematoda</taxon>
        <taxon>Chromadorea</taxon>
        <taxon>Rhabditida</taxon>
        <taxon>Rhabditina</taxon>
        <taxon>Rhabditomorpha</taxon>
        <taxon>Rhabditoidea</taxon>
        <taxon>Rhabditidae</taxon>
        <taxon>Peloderinae</taxon>
        <taxon>Caenorhabditis</taxon>
    </lineage>
</organism>
<dbReference type="EMBL" id="CANHGI010000006">
    <property type="protein sequence ID" value="CAI5456710.1"/>
    <property type="molecule type" value="Genomic_DNA"/>
</dbReference>
<feature type="signal peptide" evidence="1">
    <location>
        <begin position="1"/>
        <end position="17"/>
    </location>
</feature>
<sequence length="184" mass="21851">MLRKLTLLVILAYAVKSELLSTFCLPNEYRPGCPVEEIRTPCPFKDDTILRTVLNKTKIRRPDCERSEEFRKWLAKNPEQEFHRSDDTIPTFCCFEVACLVKCDIDIDDLVDKKFGPLFPQYLSYIYERFPFFFQYANATEVKEVEEGTASSQTTQKWTLYLGHLAYDWDRQMRRKERFARSKC</sequence>